<evidence type="ECO:0000313" key="2">
    <source>
        <dbReference type="Proteomes" id="UP000601435"/>
    </source>
</evidence>
<protein>
    <submittedName>
        <fullName evidence="1">Uncharacterized protein</fullName>
    </submittedName>
</protein>
<dbReference type="Proteomes" id="UP000601435">
    <property type="component" value="Unassembled WGS sequence"/>
</dbReference>
<dbReference type="AlphaFoldDB" id="A0A813BT61"/>
<sequence length="103" mass="11011">MLDSKSQCCGREEQNAVQGFAGSKATRPTHVQSTLAITRYNLVETSKASNITPGNGVKALKGMLLLAPPCACTGRQVLKLDTAQRNCRRIVAKAEQLTPARGL</sequence>
<keyword evidence="2" id="KW-1185">Reference proteome</keyword>
<dbReference type="EMBL" id="CAJNJA010078486">
    <property type="protein sequence ID" value="CAE7922482.1"/>
    <property type="molecule type" value="Genomic_DNA"/>
</dbReference>
<comment type="caution">
    <text evidence="1">The sequence shown here is derived from an EMBL/GenBank/DDBJ whole genome shotgun (WGS) entry which is preliminary data.</text>
</comment>
<reference evidence="1" key="1">
    <citation type="submission" date="2021-02" db="EMBL/GenBank/DDBJ databases">
        <authorList>
            <person name="Dougan E. K."/>
            <person name="Rhodes N."/>
            <person name="Thang M."/>
            <person name="Chan C."/>
        </authorList>
    </citation>
    <scope>NUCLEOTIDE SEQUENCE</scope>
</reference>
<organism evidence="1 2">
    <name type="scientific">Symbiodinium necroappetens</name>
    <dbReference type="NCBI Taxonomy" id="1628268"/>
    <lineage>
        <taxon>Eukaryota</taxon>
        <taxon>Sar</taxon>
        <taxon>Alveolata</taxon>
        <taxon>Dinophyceae</taxon>
        <taxon>Suessiales</taxon>
        <taxon>Symbiodiniaceae</taxon>
        <taxon>Symbiodinium</taxon>
    </lineage>
</organism>
<gene>
    <name evidence="1" type="ORF">SNEC2469_LOCUS31863</name>
</gene>
<accession>A0A813BT61</accession>
<evidence type="ECO:0000313" key="1">
    <source>
        <dbReference type="EMBL" id="CAE7922482.1"/>
    </source>
</evidence>
<name>A0A813BT61_9DINO</name>
<proteinExistence type="predicted"/>